<dbReference type="Gene3D" id="1.10.8.60">
    <property type="match status" value="1"/>
</dbReference>
<reference evidence="9 10" key="1">
    <citation type="submission" date="2016-06" db="EMBL/GenBank/DDBJ databases">
        <title>Respiratory ammonification of nitrate coupled to the oxidation of elemental sulfur in deep-sea autotrophic thermophilic bacteria.</title>
        <authorList>
            <person name="Slobodkina G.B."/>
            <person name="Mardanov A.V."/>
            <person name="Ravin N.V."/>
            <person name="Frolova A.A."/>
            <person name="Viryasiv M.B."/>
            <person name="Chernyh N.A."/>
            <person name="Bonch-Osmolovskaya E.A."/>
            <person name="Slobodkin A.I."/>
        </authorList>
    </citation>
    <scope>NUCLEOTIDE SEQUENCE [LARGE SCALE GENOMIC DNA]</scope>
    <source>
        <strain evidence="9 10">S69</strain>
    </source>
</reference>
<evidence type="ECO:0000259" key="8">
    <source>
        <dbReference type="PROSITE" id="PS50110"/>
    </source>
</evidence>
<accession>A0A1B9F6U9</accession>
<dbReference type="SUPFAM" id="SSF52172">
    <property type="entry name" value="CheY-like"/>
    <property type="match status" value="1"/>
</dbReference>
<keyword evidence="5" id="KW-0804">Transcription</keyword>
<dbReference type="GO" id="GO:0043565">
    <property type="term" value="F:sequence-specific DNA binding"/>
    <property type="evidence" value="ECO:0007669"/>
    <property type="project" value="InterPro"/>
</dbReference>
<dbReference type="Gene3D" id="3.40.50.300">
    <property type="entry name" value="P-loop containing nucleotide triphosphate hydrolases"/>
    <property type="match status" value="1"/>
</dbReference>
<dbReference type="PANTHER" id="PTHR32071">
    <property type="entry name" value="TRANSCRIPTIONAL REGULATORY PROTEIN"/>
    <property type="match status" value="1"/>
</dbReference>
<dbReference type="InterPro" id="IPR011006">
    <property type="entry name" value="CheY-like_superfamily"/>
</dbReference>
<dbReference type="PROSITE" id="PS50045">
    <property type="entry name" value="SIGMA54_INTERACT_4"/>
    <property type="match status" value="1"/>
</dbReference>
<evidence type="ECO:0000256" key="3">
    <source>
        <dbReference type="ARBA" id="ARBA00023015"/>
    </source>
</evidence>
<keyword evidence="10" id="KW-1185">Reference proteome</keyword>
<feature type="modified residue" description="4-aspartylphosphate" evidence="6">
    <location>
        <position position="50"/>
    </location>
</feature>
<dbReference type="InterPro" id="IPR025944">
    <property type="entry name" value="Sigma_54_int_dom_CS"/>
</dbReference>
<dbReference type="STRING" id="1156395.DBT_1248"/>
<dbReference type="InterPro" id="IPR027417">
    <property type="entry name" value="P-loop_NTPase"/>
</dbReference>
<dbReference type="SUPFAM" id="SSF52540">
    <property type="entry name" value="P-loop containing nucleoside triphosphate hydrolases"/>
    <property type="match status" value="1"/>
</dbReference>
<dbReference type="AlphaFoldDB" id="A0A1B9F6U9"/>
<protein>
    <submittedName>
        <fullName evidence="9">Sigma-54 dependent DNA-binding response regulator</fullName>
    </submittedName>
</protein>
<dbReference type="Pfam" id="PF00158">
    <property type="entry name" value="Sigma54_activat"/>
    <property type="match status" value="1"/>
</dbReference>
<keyword evidence="4 9" id="KW-0238">DNA-binding</keyword>
<proteinExistence type="predicted"/>
<evidence type="ECO:0000313" key="10">
    <source>
        <dbReference type="Proteomes" id="UP000093080"/>
    </source>
</evidence>
<dbReference type="Pfam" id="PF02954">
    <property type="entry name" value="HTH_8"/>
    <property type="match status" value="1"/>
</dbReference>
<dbReference type="PROSITE" id="PS00676">
    <property type="entry name" value="SIGMA54_INTERACT_2"/>
    <property type="match status" value="1"/>
</dbReference>
<dbReference type="InterPro" id="IPR025943">
    <property type="entry name" value="Sigma_54_int_dom_ATP-bd_2"/>
</dbReference>
<dbReference type="RefSeq" id="WP_067617708.1">
    <property type="nucleotide sequence ID" value="NZ_MAGO01000005.1"/>
</dbReference>
<evidence type="ECO:0000259" key="7">
    <source>
        <dbReference type="PROSITE" id="PS50045"/>
    </source>
</evidence>
<evidence type="ECO:0000256" key="6">
    <source>
        <dbReference type="PROSITE-ProRule" id="PRU00169"/>
    </source>
</evidence>
<dbReference type="Proteomes" id="UP000093080">
    <property type="component" value="Unassembled WGS sequence"/>
</dbReference>
<evidence type="ECO:0000256" key="1">
    <source>
        <dbReference type="ARBA" id="ARBA00022741"/>
    </source>
</evidence>
<dbReference type="PROSITE" id="PS50110">
    <property type="entry name" value="RESPONSE_REGULATORY"/>
    <property type="match status" value="1"/>
</dbReference>
<organism evidence="9 10">
    <name type="scientific">Dissulfuribacter thermophilus</name>
    <dbReference type="NCBI Taxonomy" id="1156395"/>
    <lineage>
        <taxon>Bacteria</taxon>
        <taxon>Pseudomonadati</taxon>
        <taxon>Thermodesulfobacteriota</taxon>
        <taxon>Dissulfuribacteria</taxon>
        <taxon>Dissulfuribacterales</taxon>
        <taxon>Dissulfuribacteraceae</taxon>
        <taxon>Dissulfuribacter</taxon>
    </lineage>
</organism>
<dbReference type="PATRIC" id="fig|1156395.6.peg.1260"/>
<dbReference type="OrthoDB" id="5401077at2"/>
<dbReference type="FunFam" id="3.40.50.300:FF:000006">
    <property type="entry name" value="DNA-binding transcriptional regulator NtrC"/>
    <property type="match status" value="1"/>
</dbReference>
<sequence length="455" mass="51869">MRIIIVDDDPTACKILRRMLGTEYEVNIFYNGETAFKFFLQNGADIIITDIRMPMMDGLQLLTKAKEIDPEVIILVITGYSSVDSAVKAIKKGAYDYISKPFEPDDVLIRIKRAIKEKKLEAKVRSCQQERQLKFDKIQIITQNPKMMHMLEIIRKVAATDSTVLIYGETGVGKELVARMIHYWSPRKDYAFIPVNCSALSEGIMESELFGHEKGAFTGATNKHIGFFELANKGTILLDEIGTTNNRFQVKLLRVLQDKIIYRVGSTSAIPIDTRVLAATNQDLEREANENLFRPDLYYRLSVVTIKIPPLRERMDDVPLLANHFLKKYSHINPKVKGISKESKKILMEYPYPGNVRELENIIERAMILENSDMITPSSLMMTSKSTAQLENTSNSSLENSQPADEALRLEHVEKEHILKVLLMCNGRKLEAARLLGINKTTLWRKIKKYGLLNL</sequence>
<dbReference type="InterPro" id="IPR058031">
    <property type="entry name" value="AAA_lid_NorR"/>
</dbReference>
<dbReference type="GO" id="GO:0000160">
    <property type="term" value="P:phosphorelay signal transduction system"/>
    <property type="evidence" value="ECO:0007669"/>
    <property type="project" value="InterPro"/>
</dbReference>
<dbReference type="EMBL" id="MAGO01000005">
    <property type="protein sequence ID" value="OCC15501.1"/>
    <property type="molecule type" value="Genomic_DNA"/>
</dbReference>
<dbReference type="PRINTS" id="PR01590">
    <property type="entry name" value="HTHFIS"/>
</dbReference>
<dbReference type="InterPro" id="IPR025662">
    <property type="entry name" value="Sigma_54_int_dom_ATP-bd_1"/>
</dbReference>
<dbReference type="Gene3D" id="3.40.50.2300">
    <property type="match status" value="1"/>
</dbReference>
<feature type="domain" description="Response regulatory" evidence="8">
    <location>
        <begin position="2"/>
        <end position="115"/>
    </location>
</feature>
<dbReference type="InterPro" id="IPR003593">
    <property type="entry name" value="AAA+_ATPase"/>
</dbReference>
<evidence type="ECO:0000256" key="2">
    <source>
        <dbReference type="ARBA" id="ARBA00022840"/>
    </source>
</evidence>
<feature type="domain" description="Sigma-54 factor interaction" evidence="7">
    <location>
        <begin position="140"/>
        <end position="368"/>
    </location>
</feature>
<dbReference type="GO" id="GO:0006355">
    <property type="term" value="P:regulation of DNA-templated transcription"/>
    <property type="evidence" value="ECO:0007669"/>
    <property type="project" value="InterPro"/>
</dbReference>
<dbReference type="InterPro" id="IPR009057">
    <property type="entry name" value="Homeodomain-like_sf"/>
</dbReference>
<evidence type="ECO:0000256" key="5">
    <source>
        <dbReference type="ARBA" id="ARBA00023163"/>
    </source>
</evidence>
<evidence type="ECO:0000313" key="9">
    <source>
        <dbReference type="EMBL" id="OCC15501.1"/>
    </source>
</evidence>
<dbReference type="SUPFAM" id="SSF46689">
    <property type="entry name" value="Homeodomain-like"/>
    <property type="match status" value="1"/>
</dbReference>
<keyword evidence="3" id="KW-0805">Transcription regulation</keyword>
<dbReference type="InterPro" id="IPR001789">
    <property type="entry name" value="Sig_transdc_resp-reg_receiver"/>
</dbReference>
<dbReference type="Gene3D" id="1.10.10.60">
    <property type="entry name" value="Homeodomain-like"/>
    <property type="match status" value="1"/>
</dbReference>
<dbReference type="SMART" id="SM00448">
    <property type="entry name" value="REC"/>
    <property type="match status" value="1"/>
</dbReference>
<dbReference type="PROSITE" id="PS00675">
    <property type="entry name" value="SIGMA54_INTERACT_1"/>
    <property type="match status" value="1"/>
</dbReference>
<comment type="caution">
    <text evidence="9">The sequence shown here is derived from an EMBL/GenBank/DDBJ whole genome shotgun (WGS) entry which is preliminary data.</text>
</comment>
<dbReference type="InterPro" id="IPR002078">
    <property type="entry name" value="Sigma_54_int"/>
</dbReference>
<dbReference type="GO" id="GO:0005524">
    <property type="term" value="F:ATP binding"/>
    <property type="evidence" value="ECO:0007669"/>
    <property type="project" value="UniProtKB-KW"/>
</dbReference>
<dbReference type="Pfam" id="PF00072">
    <property type="entry name" value="Response_reg"/>
    <property type="match status" value="1"/>
</dbReference>
<dbReference type="PANTHER" id="PTHR32071:SF119">
    <property type="entry name" value="SIGMA L-DEPENDENT TRANSCRIPTIONAL REGULATOR YPLP-RELATED"/>
    <property type="match status" value="1"/>
</dbReference>
<keyword evidence="1" id="KW-0547">Nucleotide-binding</keyword>
<evidence type="ECO:0000256" key="4">
    <source>
        <dbReference type="ARBA" id="ARBA00023125"/>
    </source>
</evidence>
<dbReference type="PROSITE" id="PS00688">
    <property type="entry name" value="SIGMA54_INTERACT_3"/>
    <property type="match status" value="1"/>
</dbReference>
<dbReference type="InterPro" id="IPR002197">
    <property type="entry name" value="HTH_Fis"/>
</dbReference>
<name>A0A1B9F6U9_9BACT</name>
<keyword evidence="6" id="KW-0597">Phosphoprotein</keyword>
<dbReference type="CDD" id="cd00009">
    <property type="entry name" value="AAA"/>
    <property type="match status" value="1"/>
</dbReference>
<gene>
    <name evidence="9" type="ORF">DBT_1248</name>
</gene>
<dbReference type="Pfam" id="PF25601">
    <property type="entry name" value="AAA_lid_14"/>
    <property type="match status" value="1"/>
</dbReference>
<keyword evidence="2" id="KW-0067">ATP-binding</keyword>
<dbReference type="SMART" id="SM00382">
    <property type="entry name" value="AAA"/>
    <property type="match status" value="1"/>
</dbReference>